<dbReference type="GO" id="GO:0000981">
    <property type="term" value="F:DNA-binding transcription factor activity, RNA polymerase II-specific"/>
    <property type="evidence" value="ECO:0007669"/>
    <property type="project" value="TreeGrafter"/>
</dbReference>
<keyword evidence="6" id="KW-0539">Nucleus</keyword>
<reference evidence="10 11" key="1">
    <citation type="submission" date="2016-03" db="EMBL/GenBank/DDBJ databases">
        <title>Choanephora cucurbitarum.</title>
        <authorList>
            <person name="Min B."/>
            <person name="Park H."/>
            <person name="Park J.-H."/>
            <person name="Shin H.-D."/>
            <person name="Choi I.-G."/>
        </authorList>
    </citation>
    <scope>NUCLEOTIDE SEQUENCE [LARGE SCALE GENOMIC DNA]</scope>
    <source>
        <strain evidence="10 11">KUS-F28377</strain>
    </source>
</reference>
<dbReference type="GO" id="GO:0000978">
    <property type="term" value="F:RNA polymerase II cis-regulatory region sequence-specific DNA binding"/>
    <property type="evidence" value="ECO:0007669"/>
    <property type="project" value="TreeGrafter"/>
</dbReference>
<feature type="region of interest" description="Disordered" evidence="8">
    <location>
        <begin position="166"/>
        <end position="197"/>
    </location>
</feature>
<keyword evidence="3" id="KW-0677">Repeat</keyword>
<feature type="domain" description="C2H2-type" evidence="9">
    <location>
        <begin position="227"/>
        <end position="256"/>
    </location>
</feature>
<dbReference type="Pfam" id="PF00096">
    <property type="entry name" value="zf-C2H2"/>
    <property type="match status" value="2"/>
</dbReference>
<comment type="caution">
    <text evidence="10">The sequence shown here is derived from an EMBL/GenBank/DDBJ whole genome shotgun (WGS) entry which is preliminary data.</text>
</comment>
<evidence type="ECO:0000313" key="10">
    <source>
        <dbReference type="EMBL" id="OBZ85967.1"/>
    </source>
</evidence>
<dbReference type="GO" id="GO:0008270">
    <property type="term" value="F:zinc ion binding"/>
    <property type="evidence" value="ECO:0007669"/>
    <property type="project" value="UniProtKB-KW"/>
</dbReference>
<dbReference type="InterPro" id="IPR013087">
    <property type="entry name" value="Znf_C2H2_type"/>
</dbReference>
<evidence type="ECO:0000256" key="7">
    <source>
        <dbReference type="PROSITE-ProRule" id="PRU00042"/>
    </source>
</evidence>
<keyword evidence="4 7" id="KW-0863">Zinc-finger</keyword>
<dbReference type="PROSITE" id="PS00028">
    <property type="entry name" value="ZINC_FINGER_C2H2_1"/>
    <property type="match status" value="2"/>
</dbReference>
<dbReference type="PANTHER" id="PTHR23235">
    <property type="entry name" value="KRUEPPEL-LIKE TRANSCRIPTION FACTOR"/>
    <property type="match status" value="1"/>
</dbReference>
<protein>
    <submittedName>
        <fullName evidence="10">Zinc finger protein C25B8.19c</fullName>
    </submittedName>
</protein>
<dbReference type="PROSITE" id="PS50157">
    <property type="entry name" value="ZINC_FINGER_C2H2_2"/>
    <property type="match status" value="2"/>
</dbReference>
<accession>A0A1C7NA46</accession>
<keyword evidence="11" id="KW-1185">Reference proteome</keyword>
<evidence type="ECO:0000259" key="9">
    <source>
        <dbReference type="PROSITE" id="PS50157"/>
    </source>
</evidence>
<dbReference type="FunFam" id="3.30.160.60:FF:000478">
    <property type="entry name" value="Zinc finger protein 133"/>
    <property type="match status" value="1"/>
</dbReference>
<proteinExistence type="predicted"/>
<feature type="domain" description="C2H2-type" evidence="9">
    <location>
        <begin position="199"/>
        <end position="226"/>
    </location>
</feature>
<dbReference type="Gene3D" id="3.30.160.60">
    <property type="entry name" value="Classic Zinc Finger"/>
    <property type="match status" value="2"/>
</dbReference>
<keyword evidence="2" id="KW-0479">Metal-binding</keyword>
<comment type="subcellular location">
    <subcellularLocation>
        <location evidence="1">Nucleus</location>
    </subcellularLocation>
</comment>
<sequence length="266" mass="30134">MISIYSDMNFMNNNSNNTSNNNHKNLFHQTLLDKPQQTSVDTYLPMSHYPTNHSIMSSTFPSPPPPPPPALVPSLIPSQHTQWNQYNTILSHSNYLPLQHHRPQLSGMPTINDVLPITSNETFNKGHYYHQRLCSTPNLLYSQSMYPLSAEMSLPDESNLFFMKNRTGKQNNRRTSVHTSRSSSPSEAGRSSSPVNKRYSCSVCHKRFTRPSSLTTHMYSHTGEKPFECTVEGCGRKFSVVSNLRRHAKIHNNSNISSSTAFTFSP</sequence>
<dbReference type="InterPro" id="IPR036236">
    <property type="entry name" value="Znf_C2H2_sf"/>
</dbReference>
<dbReference type="GO" id="GO:0005634">
    <property type="term" value="C:nucleus"/>
    <property type="evidence" value="ECO:0007669"/>
    <property type="project" value="UniProtKB-SubCell"/>
</dbReference>
<organism evidence="10 11">
    <name type="scientific">Choanephora cucurbitarum</name>
    <dbReference type="NCBI Taxonomy" id="101091"/>
    <lineage>
        <taxon>Eukaryota</taxon>
        <taxon>Fungi</taxon>
        <taxon>Fungi incertae sedis</taxon>
        <taxon>Mucoromycota</taxon>
        <taxon>Mucoromycotina</taxon>
        <taxon>Mucoromycetes</taxon>
        <taxon>Mucorales</taxon>
        <taxon>Mucorineae</taxon>
        <taxon>Choanephoraceae</taxon>
        <taxon>Choanephoroideae</taxon>
        <taxon>Choanephora</taxon>
    </lineage>
</organism>
<evidence type="ECO:0000256" key="8">
    <source>
        <dbReference type="SAM" id="MobiDB-lite"/>
    </source>
</evidence>
<keyword evidence="5" id="KW-0862">Zinc</keyword>
<dbReference type="AlphaFoldDB" id="A0A1C7NA46"/>
<evidence type="ECO:0000256" key="1">
    <source>
        <dbReference type="ARBA" id="ARBA00004123"/>
    </source>
</evidence>
<dbReference type="EMBL" id="LUGH01000341">
    <property type="protein sequence ID" value="OBZ85967.1"/>
    <property type="molecule type" value="Genomic_DNA"/>
</dbReference>
<dbReference type="STRING" id="101091.A0A1C7NA46"/>
<evidence type="ECO:0000256" key="6">
    <source>
        <dbReference type="ARBA" id="ARBA00023242"/>
    </source>
</evidence>
<dbReference type="FunFam" id="3.30.160.60:FF:001102">
    <property type="entry name" value="Transcription factor IIIA"/>
    <property type="match status" value="1"/>
</dbReference>
<evidence type="ECO:0000256" key="5">
    <source>
        <dbReference type="ARBA" id="ARBA00022833"/>
    </source>
</evidence>
<dbReference type="SMART" id="SM00355">
    <property type="entry name" value="ZnF_C2H2"/>
    <property type="match status" value="2"/>
</dbReference>
<dbReference type="InParanoid" id="A0A1C7NA46"/>
<feature type="compositionally biased region" description="Low complexity" evidence="8">
    <location>
        <begin position="177"/>
        <end position="194"/>
    </location>
</feature>
<evidence type="ECO:0000256" key="3">
    <source>
        <dbReference type="ARBA" id="ARBA00022737"/>
    </source>
</evidence>
<dbReference type="PANTHER" id="PTHR23235:SF120">
    <property type="entry name" value="KRUPPEL-LIKE FACTOR 15"/>
    <property type="match status" value="1"/>
</dbReference>
<name>A0A1C7NA46_9FUNG</name>
<evidence type="ECO:0000313" key="11">
    <source>
        <dbReference type="Proteomes" id="UP000093000"/>
    </source>
</evidence>
<dbReference type="SUPFAM" id="SSF57667">
    <property type="entry name" value="beta-beta-alpha zinc fingers"/>
    <property type="match status" value="1"/>
</dbReference>
<dbReference type="OrthoDB" id="6077919at2759"/>
<gene>
    <name evidence="10" type="ORF">A0J61_05980</name>
</gene>
<dbReference type="Proteomes" id="UP000093000">
    <property type="component" value="Unassembled WGS sequence"/>
</dbReference>
<evidence type="ECO:0000256" key="4">
    <source>
        <dbReference type="ARBA" id="ARBA00022771"/>
    </source>
</evidence>
<evidence type="ECO:0000256" key="2">
    <source>
        <dbReference type="ARBA" id="ARBA00022723"/>
    </source>
</evidence>